<evidence type="ECO:0000313" key="6">
    <source>
        <dbReference type="Proteomes" id="UP001365781"/>
    </source>
</evidence>
<dbReference type="InterPro" id="IPR036736">
    <property type="entry name" value="ACP-like_sf"/>
</dbReference>
<dbReference type="Pfam" id="PF00550">
    <property type="entry name" value="PP-binding"/>
    <property type="match status" value="1"/>
</dbReference>
<dbReference type="SUPFAM" id="SSF47336">
    <property type="entry name" value="ACP-like"/>
    <property type="match status" value="1"/>
</dbReference>
<dbReference type="RefSeq" id="WP_336541905.1">
    <property type="nucleotide sequence ID" value="NZ_JBBAYL010000026.1"/>
</dbReference>
<keyword evidence="1" id="KW-0596">Phosphopantetheine</keyword>
<sequence>MEHRTPDVRTTDLYGRAVATITGSLAESMRVDAATIGENSRLFDELGLDSTTVLALLMTIEEEIGMEFDTDLLEQHHFETVGTLAAFVREQADEQAAERETEQAVERVAEQGGA</sequence>
<evidence type="ECO:0000256" key="3">
    <source>
        <dbReference type="SAM" id="MobiDB-lite"/>
    </source>
</evidence>
<dbReference type="InterPro" id="IPR009081">
    <property type="entry name" value="PP-bd_ACP"/>
</dbReference>
<gene>
    <name evidence="5" type="ORF">WB403_39985</name>
</gene>
<name>A0ABU8GQ47_9ACTN</name>
<feature type="domain" description="Carrier" evidence="4">
    <location>
        <begin position="8"/>
        <end position="92"/>
    </location>
</feature>
<accession>A0ABU8GQ47</accession>
<dbReference type="Proteomes" id="UP001365781">
    <property type="component" value="Unassembled WGS sequence"/>
</dbReference>
<dbReference type="EMBL" id="JBBAYM010000036">
    <property type="protein sequence ID" value="MEI5615320.1"/>
    <property type="molecule type" value="Genomic_DNA"/>
</dbReference>
<evidence type="ECO:0000259" key="4">
    <source>
        <dbReference type="PROSITE" id="PS50075"/>
    </source>
</evidence>
<comment type="caution">
    <text evidence="5">The sequence shown here is derived from an EMBL/GenBank/DDBJ whole genome shotgun (WGS) entry which is preliminary data.</text>
</comment>
<dbReference type="PROSITE" id="PS00012">
    <property type="entry name" value="PHOSPHOPANTETHEINE"/>
    <property type="match status" value="1"/>
</dbReference>
<evidence type="ECO:0000256" key="2">
    <source>
        <dbReference type="ARBA" id="ARBA00022553"/>
    </source>
</evidence>
<evidence type="ECO:0000313" key="5">
    <source>
        <dbReference type="EMBL" id="MEI5615320.1"/>
    </source>
</evidence>
<dbReference type="InterPro" id="IPR006162">
    <property type="entry name" value="Ppantetheine_attach_site"/>
</dbReference>
<keyword evidence="6" id="KW-1185">Reference proteome</keyword>
<reference evidence="5 6" key="1">
    <citation type="submission" date="2024-03" db="EMBL/GenBank/DDBJ databases">
        <title>First Report of Pectobacterium brasiliscabiei causing potato scab in china.</title>
        <authorList>
            <person name="Handique U."/>
        </authorList>
    </citation>
    <scope>NUCLEOTIDE SEQUENCE [LARGE SCALE GENOMIC DNA]</scope>
    <source>
        <strain evidence="5 6">ZRIMU1503</strain>
    </source>
</reference>
<proteinExistence type="predicted"/>
<dbReference type="PROSITE" id="PS50075">
    <property type="entry name" value="CARRIER"/>
    <property type="match status" value="1"/>
</dbReference>
<dbReference type="Gene3D" id="1.10.1200.10">
    <property type="entry name" value="ACP-like"/>
    <property type="match status" value="1"/>
</dbReference>
<feature type="region of interest" description="Disordered" evidence="3">
    <location>
        <begin position="92"/>
        <end position="114"/>
    </location>
</feature>
<evidence type="ECO:0000256" key="1">
    <source>
        <dbReference type="ARBA" id="ARBA00022450"/>
    </source>
</evidence>
<protein>
    <submittedName>
        <fullName evidence="5">Acyl carrier protein</fullName>
    </submittedName>
</protein>
<organism evidence="5 6">
    <name type="scientific">Streptomyces brasiliscabiei</name>
    <dbReference type="NCBI Taxonomy" id="2736302"/>
    <lineage>
        <taxon>Bacteria</taxon>
        <taxon>Bacillati</taxon>
        <taxon>Actinomycetota</taxon>
        <taxon>Actinomycetes</taxon>
        <taxon>Kitasatosporales</taxon>
        <taxon>Streptomycetaceae</taxon>
        <taxon>Streptomyces</taxon>
    </lineage>
</organism>
<keyword evidence="2" id="KW-0597">Phosphoprotein</keyword>